<organism evidence="9 10">
    <name type="scientific">Champsocephalus esox</name>
    <name type="common">pike icefish</name>
    <dbReference type="NCBI Taxonomy" id="159716"/>
    <lineage>
        <taxon>Eukaryota</taxon>
        <taxon>Metazoa</taxon>
        <taxon>Chordata</taxon>
        <taxon>Craniata</taxon>
        <taxon>Vertebrata</taxon>
        <taxon>Euteleostomi</taxon>
        <taxon>Actinopterygii</taxon>
        <taxon>Neopterygii</taxon>
        <taxon>Teleostei</taxon>
        <taxon>Neoteleostei</taxon>
        <taxon>Acanthomorphata</taxon>
        <taxon>Eupercaria</taxon>
        <taxon>Perciformes</taxon>
        <taxon>Notothenioidei</taxon>
        <taxon>Channichthyidae</taxon>
        <taxon>Champsocephalus</taxon>
    </lineage>
</organism>
<evidence type="ECO:0000256" key="1">
    <source>
        <dbReference type="ARBA" id="ARBA00022723"/>
    </source>
</evidence>
<proteinExistence type="inferred from homology"/>
<sequence length="171" mass="19457">MSALTNRSFCSSSTASRASSFSACFFRKANTLLLRLGLLVGGWELVEGTGSSSLLREIWEGPSSAEPNNEKPVSDSPCERYSTNRPSKKSTFSFFRFPLDDPDRLDQWVLNIRRNKWTPKVCSRLCSEHFESHHFSTDSWGRRCLKNTAVPTTFYFTNGKEQQLGRRSRDA</sequence>
<dbReference type="InterPro" id="IPR026516">
    <property type="entry name" value="THAP1/10"/>
</dbReference>
<dbReference type="GO" id="GO:0008270">
    <property type="term" value="F:zinc ion binding"/>
    <property type="evidence" value="ECO:0007669"/>
    <property type="project" value="UniProtKB-KW"/>
</dbReference>
<keyword evidence="6" id="KW-0804">Transcription</keyword>
<evidence type="ECO:0000256" key="4">
    <source>
        <dbReference type="ARBA" id="ARBA00023125"/>
    </source>
</evidence>
<dbReference type="PANTHER" id="PTHR46600:SF7">
    <property type="entry name" value="SI:DKEY-228B2.6-RELATED"/>
    <property type="match status" value="1"/>
</dbReference>
<accession>A0AAN8CK99</accession>
<dbReference type="PROSITE" id="PS50950">
    <property type="entry name" value="ZF_THAP"/>
    <property type="match status" value="1"/>
</dbReference>
<reference evidence="9 10" key="1">
    <citation type="journal article" date="2023" name="Mol. Biol. Evol.">
        <title>Genomics of Secondarily Temperate Adaptation in the Only Non-Antarctic Icefish.</title>
        <authorList>
            <person name="Rivera-Colon A.G."/>
            <person name="Rayamajhi N."/>
            <person name="Minhas B.F."/>
            <person name="Madrigal G."/>
            <person name="Bilyk K.T."/>
            <person name="Yoon V."/>
            <person name="Hune M."/>
            <person name="Gregory S."/>
            <person name="Cheng C.H.C."/>
            <person name="Catchen J.M."/>
        </authorList>
    </citation>
    <scope>NUCLEOTIDE SEQUENCE [LARGE SCALE GENOMIC DNA]</scope>
    <source>
        <strain evidence="9">JC2023a</strain>
    </source>
</reference>
<keyword evidence="3" id="KW-0862">Zinc</keyword>
<dbReference type="Pfam" id="PF05485">
    <property type="entry name" value="THAP"/>
    <property type="match status" value="1"/>
</dbReference>
<comment type="subcellular location">
    <subcellularLocation>
        <location evidence="6">Nucleus</location>
        <location evidence="6">Nucleoplasm</location>
    </subcellularLocation>
</comment>
<keyword evidence="6" id="KW-0131">Cell cycle</keyword>
<dbReference type="GO" id="GO:0001935">
    <property type="term" value="P:endothelial cell proliferation"/>
    <property type="evidence" value="ECO:0007669"/>
    <property type="project" value="UniProtKB-UniRule"/>
</dbReference>
<comment type="function">
    <text evidence="6">DNA-binding transcription regulator that regulates endothelial cell proliferation and G1/S cell-cycle progression. Specifically binds the 5'-[AT]NTNN[GT]GGCA[AGT]-3' core DNA sequence and acts by modulating expression of pRB-E2F cell-cycle target genes.</text>
</comment>
<comment type="caution">
    <text evidence="9">The sequence shown here is derived from an EMBL/GenBank/DDBJ whole genome shotgun (WGS) entry which is preliminary data.</text>
</comment>
<evidence type="ECO:0000256" key="2">
    <source>
        <dbReference type="ARBA" id="ARBA00022771"/>
    </source>
</evidence>
<evidence type="ECO:0000313" key="10">
    <source>
        <dbReference type="Proteomes" id="UP001335648"/>
    </source>
</evidence>
<dbReference type="InterPro" id="IPR006612">
    <property type="entry name" value="THAP_Znf"/>
</dbReference>
<evidence type="ECO:0000256" key="3">
    <source>
        <dbReference type="ARBA" id="ARBA00022833"/>
    </source>
</evidence>
<evidence type="ECO:0000259" key="8">
    <source>
        <dbReference type="PROSITE" id="PS50950"/>
    </source>
</evidence>
<dbReference type="SUPFAM" id="SSF57716">
    <property type="entry name" value="Glucocorticoid receptor-like (DNA-binding domain)"/>
    <property type="match status" value="1"/>
</dbReference>
<evidence type="ECO:0000313" key="9">
    <source>
        <dbReference type="EMBL" id="KAK5905365.1"/>
    </source>
</evidence>
<evidence type="ECO:0000256" key="5">
    <source>
        <dbReference type="PROSITE-ProRule" id="PRU00309"/>
    </source>
</evidence>
<dbReference type="GO" id="GO:0005654">
    <property type="term" value="C:nucleoplasm"/>
    <property type="evidence" value="ECO:0007669"/>
    <property type="project" value="UniProtKB-SubCell"/>
</dbReference>
<evidence type="ECO:0000256" key="7">
    <source>
        <dbReference type="SAM" id="MobiDB-lite"/>
    </source>
</evidence>
<keyword evidence="6" id="KW-0175">Coiled coil</keyword>
<dbReference type="GO" id="GO:0003700">
    <property type="term" value="F:DNA-binding transcription factor activity"/>
    <property type="evidence" value="ECO:0007669"/>
    <property type="project" value="UniProtKB-UniRule"/>
</dbReference>
<keyword evidence="6" id="KW-0805">Transcription regulation</keyword>
<keyword evidence="6" id="KW-0539">Nucleus</keyword>
<dbReference type="PANTHER" id="PTHR46600">
    <property type="entry name" value="THAP DOMAIN-CONTAINING"/>
    <property type="match status" value="1"/>
</dbReference>
<keyword evidence="4 5" id="KW-0238">DNA-binding</keyword>
<keyword evidence="1" id="KW-0479">Metal-binding</keyword>
<dbReference type="GO" id="GO:0000978">
    <property type="term" value="F:RNA polymerase II cis-regulatory region sequence-specific DNA binding"/>
    <property type="evidence" value="ECO:0007669"/>
    <property type="project" value="TreeGrafter"/>
</dbReference>
<dbReference type="GO" id="GO:0006357">
    <property type="term" value="P:regulation of transcription by RNA polymerase II"/>
    <property type="evidence" value="ECO:0007669"/>
    <property type="project" value="TreeGrafter"/>
</dbReference>
<feature type="region of interest" description="Disordered" evidence="7">
    <location>
        <begin position="61"/>
        <end position="85"/>
    </location>
</feature>
<keyword evidence="2 5" id="KW-0863">Zinc-finger</keyword>
<evidence type="ECO:0000256" key="6">
    <source>
        <dbReference type="RuleBase" id="RU369073"/>
    </source>
</evidence>
<dbReference type="SMART" id="SM00980">
    <property type="entry name" value="THAP"/>
    <property type="match status" value="1"/>
</dbReference>
<dbReference type="AlphaFoldDB" id="A0AAN8CK99"/>
<comment type="similarity">
    <text evidence="6">Belongs to the THAP1 family.</text>
</comment>
<name>A0AAN8CK99_9TELE</name>
<feature type="domain" description="THAP-type" evidence="8">
    <location>
        <begin position="66"/>
        <end position="154"/>
    </location>
</feature>
<protein>
    <recommendedName>
        <fullName evidence="6">THAP domain-containing protein 1</fullName>
    </recommendedName>
</protein>
<dbReference type="EMBL" id="JAULUE010002050">
    <property type="protein sequence ID" value="KAK5905365.1"/>
    <property type="molecule type" value="Genomic_DNA"/>
</dbReference>
<keyword evidence="10" id="KW-1185">Reference proteome</keyword>
<gene>
    <name evidence="9" type="ORF">CesoFtcFv8_006839</name>
</gene>
<dbReference type="Proteomes" id="UP001335648">
    <property type="component" value="Unassembled WGS sequence"/>
</dbReference>
<dbReference type="SMART" id="SM00692">
    <property type="entry name" value="DM3"/>
    <property type="match status" value="1"/>
</dbReference>